<accession>A0AAD7H4I1</accession>
<dbReference type="CDD" id="cd14686">
    <property type="entry name" value="bZIP"/>
    <property type="match status" value="1"/>
</dbReference>
<name>A0AAD7H4I1_9AGAR</name>
<evidence type="ECO:0000313" key="2">
    <source>
        <dbReference type="EMBL" id="KAJ7712195.1"/>
    </source>
</evidence>
<gene>
    <name evidence="2" type="ORF">DFH07DRAFT_974996</name>
</gene>
<comment type="caution">
    <text evidence="2">The sequence shown here is derived from an EMBL/GenBank/DDBJ whole genome shotgun (WGS) entry which is preliminary data.</text>
</comment>
<proteinExistence type="predicted"/>
<protein>
    <submittedName>
        <fullName evidence="2">Uncharacterized protein</fullName>
    </submittedName>
</protein>
<dbReference type="EMBL" id="JARJLG010000443">
    <property type="protein sequence ID" value="KAJ7712195.1"/>
    <property type="molecule type" value="Genomic_DNA"/>
</dbReference>
<sequence length="465" mass="52250">MPPRRESNTCEGCLRRSEERARIMADAVAEIDNAIQINLQSRLNKDIPWRLDDTTNIPLCCDEEAWIPQDEDEDLSSQCHVCSTFALHFLSRFEGFSTEDAYLTHHRSLSKPKSSMVYTEAQGVQVVQIEAPPGPSLEDAETKFLRQLCLLASIRGRFDMNKFINMDDDFARIFEGVVAGIESVVRCARKDRDRQKVRLTELKAELEQIQDETEATGQALEALKEERQRRRKCPPPSHVLPSPSMSNGSLVDLSPPRLAEIRKTLAHAKAPGYEQPVGVFALWLQVHKARIYGVPIGPDGVVDLRDVRGRNTIMPRLPPGPQDTKGKSKAARNHYSVCLLAVLKVLIIPGQYHRILTEHAIPVAPDIDLSCAFPTVYIEPPKDEEVVRLLAGQGLTVEAATESWQFCRKLVDGYLHSSTLLNKDTLEQLVTLANDALEKMGHPPEFLPRDQDRFYPLEGLAHISQ</sequence>
<organism evidence="2 3">
    <name type="scientific">Mycena maculata</name>
    <dbReference type="NCBI Taxonomy" id="230809"/>
    <lineage>
        <taxon>Eukaryota</taxon>
        <taxon>Fungi</taxon>
        <taxon>Dikarya</taxon>
        <taxon>Basidiomycota</taxon>
        <taxon>Agaricomycotina</taxon>
        <taxon>Agaricomycetes</taxon>
        <taxon>Agaricomycetidae</taxon>
        <taxon>Agaricales</taxon>
        <taxon>Marasmiineae</taxon>
        <taxon>Mycenaceae</taxon>
        <taxon>Mycena</taxon>
    </lineage>
</organism>
<evidence type="ECO:0000313" key="3">
    <source>
        <dbReference type="Proteomes" id="UP001215280"/>
    </source>
</evidence>
<reference evidence="2" key="1">
    <citation type="submission" date="2023-03" db="EMBL/GenBank/DDBJ databases">
        <title>Massive genome expansion in bonnet fungi (Mycena s.s.) driven by repeated elements and novel gene families across ecological guilds.</title>
        <authorList>
            <consortium name="Lawrence Berkeley National Laboratory"/>
            <person name="Harder C.B."/>
            <person name="Miyauchi S."/>
            <person name="Viragh M."/>
            <person name="Kuo A."/>
            <person name="Thoen E."/>
            <person name="Andreopoulos B."/>
            <person name="Lu D."/>
            <person name="Skrede I."/>
            <person name="Drula E."/>
            <person name="Henrissat B."/>
            <person name="Morin E."/>
            <person name="Kohler A."/>
            <person name="Barry K."/>
            <person name="LaButti K."/>
            <person name="Morin E."/>
            <person name="Salamov A."/>
            <person name="Lipzen A."/>
            <person name="Mereny Z."/>
            <person name="Hegedus B."/>
            <person name="Baldrian P."/>
            <person name="Stursova M."/>
            <person name="Weitz H."/>
            <person name="Taylor A."/>
            <person name="Grigoriev I.V."/>
            <person name="Nagy L.G."/>
            <person name="Martin F."/>
            <person name="Kauserud H."/>
        </authorList>
    </citation>
    <scope>NUCLEOTIDE SEQUENCE</scope>
    <source>
        <strain evidence="2">CBHHK188m</strain>
    </source>
</reference>
<dbReference type="Proteomes" id="UP001215280">
    <property type="component" value="Unassembled WGS sequence"/>
</dbReference>
<evidence type="ECO:0000256" key="1">
    <source>
        <dbReference type="SAM" id="MobiDB-lite"/>
    </source>
</evidence>
<dbReference type="AlphaFoldDB" id="A0AAD7H4I1"/>
<keyword evidence="3" id="KW-1185">Reference proteome</keyword>
<feature type="region of interest" description="Disordered" evidence="1">
    <location>
        <begin position="224"/>
        <end position="252"/>
    </location>
</feature>